<dbReference type="EMBL" id="CAXAMN010007291">
    <property type="protein sequence ID" value="CAK9021073.1"/>
    <property type="molecule type" value="Genomic_DNA"/>
</dbReference>
<dbReference type="Proteomes" id="UP001642484">
    <property type="component" value="Unassembled WGS sequence"/>
</dbReference>
<keyword evidence="3" id="KW-1185">Reference proteome</keyword>
<protein>
    <submittedName>
        <fullName evidence="2">Uncharacterized protein</fullName>
    </submittedName>
</protein>
<feature type="compositionally biased region" description="Low complexity" evidence="1">
    <location>
        <begin position="53"/>
        <end position="65"/>
    </location>
</feature>
<feature type="compositionally biased region" description="Acidic residues" evidence="1">
    <location>
        <begin position="322"/>
        <end position="331"/>
    </location>
</feature>
<evidence type="ECO:0000313" key="2">
    <source>
        <dbReference type="EMBL" id="CAK9021073.1"/>
    </source>
</evidence>
<proteinExistence type="predicted"/>
<evidence type="ECO:0000313" key="3">
    <source>
        <dbReference type="Proteomes" id="UP001642484"/>
    </source>
</evidence>
<feature type="region of interest" description="Disordered" evidence="1">
    <location>
        <begin position="1"/>
        <end position="65"/>
    </location>
</feature>
<organism evidence="2 3">
    <name type="scientific">Durusdinium trenchii</name>
    <dbReference type="NCBI Taxonomy" id="1381693"/>
    <lineage>
        <taxon>Eukaryota</taxon>
        <taxon>Sar</taxon>
        <taxon>Alveolata</taxon>
        <taxon>Dinophyceae</taxon>
        <taxon>Suessiales</taxon>
        <taxon>Symbiodiniaceae</taxon>
        <taxon>Durusdinium</taxon>
    </lineage>
</organism>
<evidence type="ECO:0000256" key="1">
    <source>
        <dbReference type="SAM" id="MobiDB-lite"/>
    </source>
</evidence>
<comment type="caution">
    <text evidence="2">The sequence shown here is derived from an EMBL/GenBank/DDBJ whole genome shotgun (WGS) entry which is preliminary data.</text>
</comment>
<feature type="compositionally biased region" description="Basic residues" evidence="1">
    <location>
        <begin position="204"/>
        <end position="214"/>
    </location>
</feature>
<sequence>MTGAPRDRDIALSRDSLLTRHPRTQRTIAGLVSITPEPPMQHRMSPSPPQQSPAPTAQAARLAMAASAPEEVSMAGSPSIELAWRVVQAAEARKALLDARSLSLRVRRTVPTPGNLNTTFPQKAMSPHYRDSLDRAESGTMRPPLPSYGGPLTPARRHHPCPGFPLLQVSSWLREDSAPPDMLRSCDQGDASPFSTALLERSSGLRKRRPKHPQRVVIPQPQNEEEDGDFSVSGVRLGTRRGISADFHVKAKKAFGAPAWPHGDPAALAEALTIALGQLQKSSWNEAPDEVPEAECLQTPEIEEAEDASGRPEVSQVRIQEDFEGSLDDDSPSATWPPGPKPRRVRAVVPTKALILRSKSLPGEKAEKEKVAEKRLAGEEDRQASYDKTPEKAPERTDKVKRPGKPLTLKSAAGAAATAAKTRKKAKKMVLPFSYPLDDARHWHVESTEGRVCSEFLPENRML</sequence>
<feature type="region of interest" description="Disordered" evidence="1">
    <location>
        <begin position="201"/>
        <end position="230"/>
    </location>
</feature>
<feature type="compositionally biased region" description="Basic and acidic residues" evidence="1">
    <location>
        <begin position="1"/>
        <end position="12"/>
    </location>
</feature>
<feature type="compositionally biased region" description="Basic and acidic residues" evidence="1">
    <location>
        <begin position="362"/>
        <end position="401"/>
    </location>
</feature>
<gene>
    <name evidence="2" type="ORF">CCMP2556_LOCUS14314</name>
</gene>
<reference evidence="2 3" key="1">
    <citation type="submission" date="2024-02" db="EMBL/GenBank/DDBJ databases">
        <authorList>
            <person name="Chen Y."/>
            <person name="Shah S."/>
            <person name="Dougan E. K."/>
            <person name="Thang M."/>
            <person name="Chan C."/>
        </authorList>
    </citation>
    <scope>NUCLEOTIDE SEQUENCE [LARGE SCALE GENOMIC DNA]</scope>
</reference>
<name>A0ABP0K2S4_9DINO</name>
<accession>A0ABP0K2S4</accession>
<feature type="region of interest" description="Disordered" evidence="1">
    <location>
        <begin position="303"/>
        <end position="415"/>
    </location>
</feature>